<dbReference type="InterPro" id="IPR011545">
    <property type="entry name" value="DEAD/DEAH_box_helicase_dom"/>
</dbReference>
<dbReference type="GO" id="GO:0016787">
    <property type="term" value="F:hydrolase activity"/>
    <property type="evidence" value="ECO:0007669"/>
    <property type="project" value="UniProtKB-KW"/>
</dbReference>
<dbReference type="Gene3D" id="1.10.150.80">
    <property type="entry name" value="HRDC domain"/>
    <property type="match status" value="1"/>
</dbReference>
<dbReference type="GO" id="GO:0003677">
    <property type="term" value="F:DNA binding"/>
    <property type="evidence" value="ECO:0007669"/>
    <property type="project" value="UniProtKB-KW"/>
</dbReference>
<keyword evidence="16" id="KW-1185">Reference proteome</keyword>
<protein>
    <recommendedName>
        <fullName evidence="11">DNA 3'-5' helicase</fullName>
        <ecNumber evidence="11">5.6.2.4</ecNumber>
    </recommendedName>
</protein>
<keyword evidence="5 15" id="KW-0347">Helicase</keyword>
<evidence type="ECO:0000313" key="16">
    <source>
        <dbReference type="Proteomes" id="UP000000707"/>
    </source>
</evidence>
<evidence type="ECO:0000256" key="10">
    <source>
        <dbReference type="ARBA" id="ARBA00034617"/>
    </source>
</evidence>
<evidence type="ECO:0000256" key="4">
    <source>
        <dbReference type="ARBA" id="ARBA00022801"/>
    </source>
</evidence>
<dbReference type="FunFam" id="3.40.50.300:FF:000340">
    <property type="entry name" value="Bloom syndrome, RecQ helicase"/>
    <property type="match status" value="1"/>
</dbReference>
<evidence type="ECO:0000256" key="2">
    <source>
        <dbReference type="ARBA" id="ARBA00005446"/>
    </source>
</evidence>
<evidence type="ECO:0000256" key="12">
    <source>
        <dbReference type="SAM" id="MobiDB-lite"/>
    </source>
</evidence>
<dbReference type="InterPro" id="IPR044876">
    <property type="entry name" value="HRDC_dom_sf"/>
</dbReference>
<dbReference type="InterPro" id="IPR001650">
    <property type="entry name" value="Helicase_C-like"/>
</dbReference>
<gene>
    <name evidence="15" type="ORF">CANTEDRAFT_121315</name>
</gene>
<organism evidence="16">
    <name type="scientific">Candida tenuis (strain ATCC 10573 / BCRC 21748 / CBS 615 / JCM 9827 / NBRC 10315 / NRRL Y-1498 / VKM Y-70)</name>
    <name type="common">Yeast</name>
    <name type="synonym">Yamadazyma tenuis</name>
    <dbReference type="NCBI Taxonomy" id="590646"/>
    <lineage>
        <taxon>Eukaryota</taxon>
        <taxon>Fungi</taxon>
        <taxon>Dikarya</taxon>
        <taxon>Ascomycota</taxon>
        <taxon>Saccharomycotina</taxon>
        <taxon>Pichiomycetes</taxon>
        <taxon>Debaryomycetaceae</taxon>
        <taxon>Yamadazyma</taxon>
    </lineage>
</organism>
<feature type="compositionally biased region" description="Basic residues" evidence="12">
    <location>
        <begin position="1006"/>
        <end position="1031"/>
    </location>
</feature>
<keyword evidence="6" id="KW-0067">ATP-binding</keyword>
<dbReference type="Pfam" id="PF11408">
    <property type="entry name" value="Helicase_Sgs1"/>
    <property type="match status" value="1"/>
</dbReference>
<dbReference type="CDD" id="cd18794">
    <property type="entry name" value="SF2_C_RecQ"/>
    <property type="match status" value="1"/>
</dbReference>
<evidence type="ECO:0000256" key="9">
    <source>
        <dbReference type="ARBA" id="ARBA00023242"/>
    </source>
</evidence>
<dbReference type="InterPro" id="IPR018982">
    <property type="entry name" value="RQC_domain"/>
</dbReference>
<dbReference type="InterPro" id="IPR004589">
    <property type="entry name" value="DNA_helicase_ATP-dep_RecQ"/>
</dbReference>
<proteinExistence type="inferred from homology"/>
<dbReference type="InterPro" id="IPR014001">
    <property type="entry name" value="Helicase_ATP-bd"/>
</dbReference>
<dbReference type="GO" id="GO:0005634">
    <property type="term" value="C:nucleus"/>
    <property type="evidence" value="ECO:0007669"/>
    <property type="project" value="UniProtKB-SubCell"/>
</dbReference>
<dbReference type="eggNOG" id="KOG0351">
    <property type="taxonomic scope" value="Eukaryota"/>
</dbReference>
<dbReference type="Pfam" id="PF00270">
    <property type="entry name" value="DEAD"/>
    <property type="match status" value="1"/>
</dbReference>
<name>G3B3U1_CANTC</name>
<evidence type="ECO:0000256" key="6">
    <source>
        <dbReference type="ARBA" id="ARBA00022840"/>
    </source>
</evidence>
<dbReference type="SUPFAM" id="SSF46785">
    <property type="entry name" value="Winged helix' DNA-binding domain"/>
    <property type="match status" value="1"/>
</dbReference>
<keyword evidence="4" id="KW-0378">Hydrolase</keyword>
<dbReference type="AlphaFoldDB" id="G3B3U1"/>
<dbReference type="GO" id="GO:0000724">
    <property type="term" value="P:double-strand break repair via homologous recombination"/>
    <property type="evidence" value="ECO:0007669"/>
    <property type="project" value="UniProtKB-ARBA"/>
</dbReference>
<feature type="region of interest" description="Disordered" evidence="12">
    <location>
        <begin position="983"/>
        <end position="1031"/>
    </location>
</feature>
<comment type="subcellular location">
    <subcellularLocation>
        <location evidence="1">Nucleus</location>
    </subcellularLocation>
</comment>
<sequence>MYQKYINYLEIKCSLLSQRYSIFESSSISLDEKNRFIREEFTPKFAKIESSLDSIKNLLPRFALKDLSQISDVGEVEITSSVQVPGTLSEIPEVQVQNSTANVSEDDFSELEVTQVNLTKPSRLPNDGLISLSSEPDVFVAAPSSPPRTPLRSEDDVEDEFGQHEMDGLMTPTHEIDDADTDLSGFVVDDVDVEDTEDISEFGSDAESIAETQFHIDQDELNDLRLSQDVADNFGINYEEMDNDLELDNDFITTQLNDERELNYEVIEISDDEEGVSDLGGHTTFVKPEKTSQKARKPAYDEFDEFDDEFADDVVEMGITTSIDIIREQQNRYPGCEPYIKEIYSVLNKKFKLQNFRSNQFEAIISLLQGRDVFVLMPTGGGKSLCYQLPSLIKIGARNQGVTIVISPLISLMQDQVQHLKNKNIKAGMINSKIEYSEKKQIIDLFKTAQLDLVYLSPEMVNSSAQIQRIIKQLYDTKQLNKVIVDEAHCISSWGHDFRPDYKAMSIFRQNYPDIPIMALTATANDKVRLDILHLLNMKSPKVFKQSFNRINLYYEIRMKKAGFVEDIRDTILAKYKNQTGIIYCHSKQSCEQISMKLNQFGIESAFYHAGMSTEDRFEVQDSWQQERLRVICATIAFGMGIDKPNVRFVIHSFLPRNLEGYYQETGRAGRDGLHSDCIMYYSYKDARNLQLMIQKDEEYNQATKDNHLSKLRQVIQYCENNHDCRRRQVLQYFNENFDPKDCQKQCDSCNNNGSEISRDFTDVSRSIIRLVQSIQNEKITLLYCQDIFKGSNNSKIVSKGHHQLEYHGMGSKLTKLEIERIFFHLICEGCLEEYSVIKGGFASNYVRVGLQASQVLSGTKSIVIKFSNIIPETKATPVSGFVSAKTNKPIKLPQNNLSSFVNASNRMHIDRCFHELNLIRNQRKIELNFQNANSILSDDSLKKLAIMLPTSKQEFKKYVNNNDQLNYFIYFKSKLMELSRERKEKSGQKVGRNLKTNGTHSGGSQRHRGSKYFKRPGAAKKKRSQKTMPE</sequence>
<dbReference type="SMART" id="SM00490">
    <property type="entry name" value="HELICc"/>
    <property type="match status" value="1"/>
</dbReference>
<feature type="domain" description="Helicase ATP-binding" evidence="13">
    <location>
        <begin position="364"/>
        <end position="542"/>
    </location>
</feature>
<evidence type="ECO:0000256" key="3">
    <source>
        <dbReference type="ARBA" id="ARBA00022741"/>
    </source>
</evidence>
<accession>G3B3U1</accession>
<dbReference type="PANTHER" id="PTHR13710">
    <property type="entry name" value="DNA HELICASE RECQ FAMILY MEMBER"/>
    <property type="match status" value="1"/>
</dbReference>
<dbReference type="SMART" id="SM00487">
    <property type="entry name" value="DEXDc"/>
    <property type="match status" value="1"/>
</dbReference>
<dbReference type="CDD" id="cd17920">
    <property type="entry name" value="DEXHc_RecQ"/>
    <property type="match status" value="1"/>
</dbReference>
<dbReference type="Pfam" id="PF16124">
    <property type="entry name" value="RecQ_Zn_bind"/>
    <property type="match status" value="1"/>
</dbReference>
<dbReference type="GO" id="GO:0006312">
    <property type="term" value="P:mitotic recombination"/>
    <property type="evidence" value="ECO:0007669"/>
    <property type="project" value="UniProtKB-ARBA"/>
</dbReference>
<feature type="domain" description="Helicase C-terminal" evidence="14">
    <location>
        <begin position="567"/>
        <end position="716"/>
    </location>
</feature>
<dbReference type="HOGENOM" id="CLU_001103_22_0_1"/>
<evidence type="ECO:0000256" key="5">
    <source>
        <dbReference type="ARBA" id="ARBA00022806"/>
    </source>
</evidence>
<dbReference type="Gene3D" id="3.40.50.300">
    <property type="entry name" value="P-loop containing nucleotide triphosphate hydrolases"/>
    <property type="match status" value="2"/>
</dbReference>
<feature type="compositionally biased region" description="Polar residues" evidence="12">
    <location>
        <begin position="995"/>
        <end position="1005"/>
    </location>
</feature>
<dbReference type="OrthoDB" id="10261556at2759"/>
<dbReference type="GO" id="GO:0000729">
    <property type="term" value="P:DNA double-strand break processing"/>
    <property type="evidence" value="ECO:0007669"/>
    <property type="project" value="UniProtKB-ARBA"/>
</dbReference>
<dbReference type="SMART" id="SM00956">
    <property type="entry name" value="RQC"/>
    <property type="match status" value="1"/>
</dbReference>
<dbReference type="GO" id="GO:0043138">
    <property type="term" value="F:3'-5' DNA helicase activity"/>
    <property type="evidence" value="ECO:0007669"/>
    <property type="project" value="UniProtKB-EC"/>
</dbReference>
<dbReference type="EMBL" id="GL996521">
    <property type="protein sequence ID" value="EGV63732.1"/>
    <property type="molecule type" value="Genomic_DNA"/>
</dbReference>
<dbReference type="PANTHER" id="PTHR13710:SF153">
    <property type="entry name" value="RECQ-LIKE DNA HELICASE BLM"/>
    <property type="match status" value="1"/>
</dbReference>
<dbReference type="EC" id="5.6.2.4" evidence="11"/>
<dbReference type="PROSITE" id="PS51194">
    <property type="entry name" value="HELICASE_CTER"/>
    <property type="match status" value="1"/>
</dbReference>
<dbReference type="PROSITE" id="PS51192">
    <property type="entry name" value="HELICASE_ATP_BIND_1"/>
    <property type="match status" value="1"/>
</dbReference>
<evidence type="ECO:0000256" key="7">
    <source>
        <dbReference type="ARBA" id="ARBA00023125"/>
    </source>
</evidence>
<comment type="catalytic activity">
    <reaction evidence="10">
        <text>Couples ATP hydrolysis with the unwinding of duplex DNA by translocating in the 3'-5' direction.</text>
        <dbReference type="EC" id="5.6.2.4"/>
    </reaction>
</comment>
<dbReference type="Pfam" id="PF00271">
    <property type="entry name" value="Helicase_C"/>
    <property type="match status" value="1"/>
</dbReference>
<evidence type="ECO:0000259" key="13">
    <source>
        <dbReference type="PROSITE" id="PS51192"/>
    </source>
</evidence>
<dbReference type="STRING" id="590646.G3B3U1"/>
<dbReference type="GO" id="GO:0031573">
    <property type="term" value="P:mitotic intra-S DNA damage checkpoint signaling"/>
    <property type="evidence" value="ECO:0007669"/>
    <property type="project" value="UniProtKB-ARBA"/>
</dbReference>
<dbReference type="GO" id="GO:0006260">
    <property type="term" value="P:DNA replication"/>
    <property type="evidence" value="ECO:0007669"/>
    <property type="project" value="InterPro"/>
</dbReference>
<dbReference type="InterPro" id="IPR036390">
    <property type="entry name" value="WH_DNA-bd_sf"/>
</dbReference>
<dbReference type="Pfam" id="PF09382">
    <property type="entry name" value="RQC"/>
    <property type="match status" value="1"/>
</dbReference>
<keyword evidence="8" id="KW-0413">Isomerase</keyword>
<dbReference type="InterPro" id="IPR036388">
    <property type="entry name" value="WH-like_DNA-bd_sf"/>
</dbReference>
<evidence type="ECO:0000313" key="15">
    <source>
        <dbReference type="EMBL" id="EGV63732.1"/>
    </source>
</evidence>
<evidence type="ECO:0000256" key="1">
    <source>
        <dbReference type="ARBA" id="ARBA00004123"/>
    </source>
</evidence>
<reference evidence="15 16" key="1">
    <citation type="journal article" date="2011" name="Proc. Natl. Acad. Sci. U.S.A.">
        <title>Comparative genomics of xylose-fermenting fungi for enhanced biofuel production.</title>
        <authorList>
            <person name="Wohlbach D.J."/>
            <person name="Kuo A."/>
            <person name="Sato T.K."/>
            <person name="Potts K.M."/>
            <person name="Salamov A.A."/>
            <person name="LaButti K.M."/>
            <person name="Sun H."/>
            <person name="Clum A."/>
            <person name="Pangilinan J.L."/>
            <person name="Lindquist E.A."/>
            <person name="Lucas S."/>
            <person name="Lapidus A."/>
            <person name="Jin M."/>
            <person name="Gunawan C."/>
            <person name="Balan V."/>
            <person name="Dale B.E."/>
            <person name="Jeffries T.W."/>
            <person name="Zinkel R."/>
            <person name="Barry K.W."/>
            <person name="Grigoriev I.V."/>
            <person name="Gasch A.P."/>
        </authorList>
    </citation>
    <scope>NUCLEOTIDE SEQUENCE [LARGE SCALE GENOMIC DNA]</scope>
    <source>
        <strain evidence="16">ATCC 10573 / BCRC 21748 / CBS 615 / JCM 9827 / NBRC 10315 / NRRL Y-1498 / VKM Y-70</strain>
    </source>
</reference>
<dbReference type="NCBIfam" id="TIGR00614">
    <property type="entry name" value="recQ_fam"/>
    <property type="match status" value="1"/>
</dbReference>
<evidence type="ECO:0000256" key="11">
    <source>
        <dbReference type="ARBA" id="ARBA00034808"/>
    </source>
</evidence>
<dbReference type="GO" id="GO:0031422">
    <property type="term" value="C:RecQ family helicase-topoisomerase III complex"/>
    <property type="evidence" value="ECO:0007669"/>
    <property type="project" value="UniProtKB-ARBA"/>
</dbReference>
<dbReference type="Gene3D" id="1.10.10.10">
    <property type="entry name" value="Winged helix-like DNA-binding domain superfamily/Winged helix DNA-binding domain"/>
    <property type="match status" value="1"/>
</dbReference>
<dbReference type="InterPro" id="IPR027417">
    <property type="entry name" value="P-loop_NTPase"/>
</dbReference>
<dbReference type="InterPro" id="IPR022758">
    <property type="entry name" value="Helicase_Sgs1"/>
</dbReference>
<evidence type="ECO:0000256" key="8">
    <source>
        <dbReference type="ARBA" id="ARBA00023235"/>
    </source>
</evidence>
<comment type="similarity">
    <text evidence="2">Belongs to the helicase family. RecQ subfamily.</text>
</comment>
<evidence type="ECO:0000259" key="14">
    <source>
        <dbReference type="PROSITE" id="PS51194"/>
    </source>
</evidence>
<dbReference type="SUPFAM" id="SSF52540">
    <property type="entry name" value="P-loop containing nucleoside triphosphate hydrolases"/>
    <property type="match status" value="1"/>
</dbReference>
<dbReference type="FunFam" id="3.40.50.300:FF:000296">
    <property type="entry name" value="ATP-dependent DNA helicase RecQ"/>
    <property type="match status" value="1"/>
</dbReference>
<keyword evidence="3" id="KW-0547">Nucleotide-binding</keyword>
<keyword evidence="7" id="KW-0238">DNA-binding</keyword>
<dbReference type="InterPro" id="IPR032284">
    <property type="entry name" value="RecQ_Zn-bd"/>
</dbReference>
<dbReference type="Proteomes" id="UP000000707">
    <property type="component" value="Unassembled WGS sequence"/>
</dbReference>
<dbReference type="GO" id="GO:0009378">
    <property type="term" value="F:four-way junction helicase activity"/>
    <property type="evidence" value="ECO:0007669"/>
    <property type="project" value="TreeGrafter"/>
</dbReference>
<dbReference type="GO" id="GO:0005737">
    <property type="term" value="C:cytoplasm"/>
    <property type="evidence" value="ECO:0007669"/>
    <property type="project" value="TreeGrafter"/>
</dbReference>
<dbReference type="GO" id="GO:0005524">
    <property type="term" value="F:ATP binding"/>
    <property type="evidence" value="ECO:0007669"/>
    <property type="project" value="UniProtKB-KW"/>
</dbReference>
<keyword evidence="9" id="KW-0539">Nucleus</keyword>